<protein>
    <submittedName>
        <fullName evidence="2">Uncharacterized protein</fullName>
    </submittedName>
</protein>
<reference evidence="2 3" key="1">
    <citation type="submission" date="2013-07" db="EMBL/GenBank/DDBJ databases">
        <title>The Genome Sequence of Cryptococcus heveanensis BCC8398.</title>
        <authorList>
            <consortium name="The Broad Institute Genome Sequencing Platform"/>
            <person name="Cuomo C."/>
            <person name="Litvintseva A."/>
            <person name="Chen Y."/>
            <person name="Heitman J."/>
            <person name="Sun S."/>
            <person name="Springer D."/>
            <person name="Dromer F."/>
            <person name="Young S.K."/>
            <person name="Zeng Q."/>
            <person name="Gargeya S."/>
            <person name="Fitzgerald M."/>
            <person name="Abouelleil A."/>
            <person name="Alvarado L."/>
            <person name="Berlin A.M."/>
            <person name="Chapman S.B."/>
            <person name="Dewar J."/>
            <person name="Goldberg J."/>
            <person name="Griggs A."/>
            <person name="Gujja S."/>
            <person name="Hansen M."/>
            <person name="Howarth C."/>
            <person name="Imamovic A."/>
            <person name="Larimer J."/>
            <person name="McCowan C."/>
            <person name="Murphy C."/>
            <person name="Pearson M."/>
            <person name="Priest M."/>
            <person name="Roberts A."/>
            <person name="Saif S."/>
            <person name="Shea T."/>
            <person name="Sykes S."/>
            <person name="Wortman J."/>
            <person name="Nusbaum C."/>
            <person name="Birren B."/>
        </authorList>
    </citation>
    <scope>NUCLEOTIDE SEQUENCE [LARGE SCALE GENOMIC DNA]</scope>
    <source>
        <strain evidence="2 3">BCC8398</strain>
    </source>
</reference>
<evidence type="ECO:0000313" key="2">
    <source>
        <dbReference type="EMBL" id="OCF31180.1"/>
    </source>
</evidence>
<organism evidence="2 3">
    <name type="scientific">Kwoniella heveanensis BCC8398</name>
    <dbReference type="NCBI Taxonomy" id="1296120"/>
    <lineage>
        <taxon>Eukaryota</taxon>
        <taxon>Fungi</taxon>
        <taxon>Dikarya</taxon>
        <taxon>Basidiomycota</taxon>
        <taxon>Agaricomycotina</taxon>
        <taxon>Tremellomycetes</taxon>
        <taxon>Tremellales</taxon>
        <taxon>Cryptococcaceae</taxon>
        <taxon>Kwoniella</taxon>
    </lineage>
</organism>
<dbReference type="AlphaFoldDB" id="A0A1B9GJA0"/>
<evidence type="ECO:0000256" key="1">
    <source>
        <dbReference type="SAM" id="MobiDB-lite"/>
    </source>
</evidence>
<accession>A0A1B9GJA0</accession>
<dbReference type="OrthoDB" id="2565272at2759"/>
<feature type="compositionally biased region" description="Low complexity" evidence="1">
    <location>
        <begin position="215"/>
        <end position="236"/>
    </location>
</feature>
<feature type="compositionally biased region" description="Basic and acidic residues" evidence="1">
    <location>
        <begin position="195"/>
        <end position="205"/>
    </location>
</feature>
<reference evidence="3" key="2">
    <citation type="submission" date="2013-12" db="EMBL/GenBank/DDBJ databases">
        <title>Evolution of pathogenesis and genome organization in the Tremellales.</title>
        <authorList>
            <person name="Cuomo C."/>
            <person name="Litvintseva A."/>
            <person name="Heitman J."/>
            <person name="Chen Y."/>
            <person name="Sun S."/>
            <person name="Springer D."/>
            <person name="Dromer F."/>
            <person name="Young S."/>
            <person name="Zeng Q."/>
            <person name="Chapman S."/>
            <person name="Gujja S."/>
            <person name="Saif S."/>
            <person name="Birren B."/>
        </authorList>
    </citation>
    <scope>NUCLEOTIDE SEQUENCE [LARGE SCALE GENOMIC DNA]</scope>
    <source>
        <strain evidence="3">BCC8398</strain>
    </source>
</reference>
<keyword evidence="3" id="KW-1185">Reference proteome</keyword>
<feature type="region of interest" description="Disordered" evidence="1">
    <location>
        <begin position="157"/>
        <end position="264"/>
    </location>
</feature>
<sequence length="341" mass="37443">MVSEMMIFVGTEYAGGPQFHVWVEKTGDTEELVEAISKHQNLGGNDFILQHVSMPLLPYTSLSSQRIRPYSTVHMFRLSDLKAQDQARKLAAKKEAEERGRYITKDGTDRLRRRTRQALALMKEKKEKERLGGGLVPCYAELERIAREYQGDEARGKDTFGELASGPSRGNVAGWGRRGSKILLTTAPLQSLSSGKDRDQHERRSTGRVADGSKDGSAAAANSPSSSSCSRTPTSSVPARKRSRPTSLHSPPRPPPKSAFTRAEPHGSIHIHTLETGATTTPPDPVAQHLPQHRRRRISNDDGSQSHNSRASPNITLVQLIPEPFSPVRTPIPISNALKVG</sequence>
<name>A0A1B9GJA0_9TREE</name>
<proteinExistence type="predicted"/>
<dbReference type="Proteomes" id="UP000092666">
    <property type="component" value="Unassembled WGS sequence"/>
</dbReference>
<evidence type="ECO:0000313" key="3">
    <source>
        <dbReference type="Proteomes" id="UP000092666"/>
    </source>
</evidence>
<dbReference type="EMBL" id="KV700137">
    <property type="protein sequence ID" value="OCF31180.1"/>
    <property type="molecule type" value="Genomic_DNA"/>
</dbReference>
<gene>
    <name evidence="2" type="ORF">I316_07148</name>
</gene>